<dbReference type="InterPro" id="IPR013120">
    <property type="entry name" value="FAR_NAD-bd"/>
</dbReference>
<dbReference type="InterPro" id="IPR036291">
    <property type="entry name" value="NAD(P)-bd_dom_sf"/>
</dbReference>
<keyword evidence="4" id="KW-0521">NADP</keyword>
<dbReference type="OrthoDB" id="429813at2759"/>
<evidence type="ECO:0000256" key="1">
    <source>
        <dbReference type="ARBA" id="ARBA00005928"/>
    </source>
</evidence>
<dbReference type="CDD" id="cd05236">
    <property type="entry name" value="FAR-N_SDR_e"/>
    <property type="match status" value="1"/>
</dbReference>
<keyword evidence="3 4" id="KW-0443">Lipid metabolism</keyword>
<dbReference type="Pfam" id="PF03015">
    <property type="entry name" value="Sterile"/>
    <property type="match status" value="1"/>
</dbReference>
<keyword evidence="4" id="KW-1133">Transmembrane helix</keyword>
<feature type="transmembrane region" description="Helical" evidence="4">
    <location>
        <begin position="361"/>
        <end position="386"/>
    </location>
</feature>
<keyword evidence="4" id="KW-0472">Membrane</keyword>
<comment type="catalytic activity">
    <reaction evidence="4">
        <text>a long-chain fatty acyl-CoA + 2 NADPH + 2 H(+) = a long-chain primary fatty alcohol + 2 NADP(+) + CoA</text>
        <dbReference type="Rhea" id="RHEA:52716"/>
        <dbReference type="ChEBI" id="CHEBI:15378"/>
        <dbReference type="ChEBI" id="CHEBI:57287"/>
        <dbReference type="ChEBI" id="CHEBI:57783"/>
        <dbReference type="ChEBI" id="CHEBI:58349"/>
        <dbReference type="ChEBI" id="CHEBI:77396"/>
        <dbReference type="ChEBI" id="CHEBI:83139"/>
        <dbReference type="EC" id="1.2.1.84"/>
    </reaction>
</comment>
<comment type="function">
    <text evidence="4">Catalyzes the reduction of fatty acyl-CoA to fatty alcohols.</text>
</comment>
<keyword evidence="4" id="KW-0812">Transmembrane</keyword>
<reference evidence="5" key="1">
    <citation type="submission" date="2019-09" db="EMBL/GenBank/DDBJ databases">
        <authorList>
            <person name="Xia Y."/>
            <person name="Dong S."/>
            <person name="Zhang Y."/>
        </authorList>
    </citation>
    <scope>NUCLEOTIDE SEQUENCE</scope>
</reference>
<dbReference type="GO" id="GO:0035336">
    <property type="term" value="P:long-chain fatty-acyl-CoA metabolic process"/>
    <property type="evidence" value="ECO:0007669"/>
    <property type="project" value="TreeGrafter"/>
</dbReference>
<dbReference type="Pfam" id="PF07993">
    <property type="entry name" value="NAD_binding_4"/>
    <property type="match status" value="1"/>
</dbReference>
<comment type="similarity">
    <text evidence="1 4">Belongs to the fatty acyl-CoA reductase family.</text>
</comment>
<keyword evidence="4" id="KW-0560">Oxidoreductase</keyword>
<dbReference type="STRING" id="168631.A0A3S2LS93"/>
<dbReference type="CDD" id="cd09071">
    <property type="entry name" value="FAR_C"/>
    <property type="match status" value="1"/>
</dbReference>
<dbReference type="InterPro" id="IPR033640">
    <property type="entry name" value="FAR_C"/>
</dbReference>
<dbReference type="AlphaFoldDB" id="A0A3S2LS93"/>
<name>A0A3S2LS93_CHISP</name>
<sequence length="468" mass="54177">MEPYKSDEEIKSKLFSPVVNFYTGKSVFITGATGFLGTVLLEKLMFTCAHNIKNIYILIKPTDGQSIDEKMSKFFDSRAFERLREHNPNFRSKIIPLTGDITKKSIGLSENDIFILRKEVSVVFHSAADTSFQLSLSEAIIINTKATEELLKICKDMHQLKAFVYVSTAYSNCNRPIIDEKVYPTDVSLETVYELLEYSKSDKLIEFLFNGRPNAYTYSKALSEELVQNYGNIIPSIIIRPSIITSSIKEPYPGWLSGWNGLNQVILSGMKGYLRCWFADDSCIADTIPVDYTANVMIVSAWDAHERRLKNDKQLKVFNCCSGLQNPIDTGNMMSICLEHNKKHEKDKSKANTMFIIRKNFYVYFFYFLVLHLIPALIIDVFYFLLGREMLMCTNLKKIKRFSSILKVFCFNQFLFIDKNVRRLHQALNETDKVLFDFDVRNIQWRVYLKDFVIALKEYDKTSRTVKI</sequence>
<dbReference type="GO" id="GO:0080019">
    <property type="term" value="F:alcohol-forming very long-chain fatty acyl-CoA reductase activity"/>
    <property type="evidence" value="ECO:0007669"/>
    <property type="project" value="InterPro"/>
</dbReference>
<keyword evidence="2 4" id="KW-0444">Lipid biosynthesis</keyword>
<dbReference type="EMBL" id="MN453825">
    <property type="protein sequence ID" value="QGA89357.1"/>
    <property type="molecule type" value="mRNA"/>
</dbReference>
<dbReference type="Gene3D" id="3.40.50.720">
    <property type="entry name" value="NAD(P)-binding Rossmann-like Domain"/>
    <property type="match status" value="1"/>
</dbReference>
<protein>
    <recommendedName>
        <fullName evidence="4">Fatty acyl-CoA reductase</fullName>
        <ecNumber evidence="4">1.2.1.84</ecNumber>
    </recommendedName>
</protein>
<evidence type="ECO:0000313" key="5">
    <source>
        <dbReference type="EMBL" id="QGA89357.1"/>
    </source>
</evidence>
<evidence type="ECO:0000256" key="3">
    <source>
        <dbReference type="ARBA" id="ARBA00023098"/>
    </source>
</evidence>
<evidence type="ECO:0000256" key="4">
    <source>
        <dbReference type="RuleBase" id="RU363097"/>
    </source>
</evidence>
<dbReference type="InterPro" id="IPR026055">
    <property type="entry name" value="FAR"/>
</dbReference>
<dbReference type="GO" id="GO:0005777">
    <property type="term" value="C:peroxisome"/>
    <property type="evidence" value="ECO:0007669"/>
    <property type="project" value="TreeGrafter"/>
</dbReference>
<proteinExistence type="evidence at transcript level"/>
<dbReference type="SUPFAM" id="SSF51735">
    <property type="entry name" value="NAD(P)-binding Rossmann-fold domains"/>
    <property type="match status" value="1"/>
</dbReference>
<dbReference type="EC" id="1.2.1.84" evidence="4"/>
<dbReference type="GO" id="GO:0102965">
    <property type="term" value="F:alcohol-forming long-chain fatty acyl-CoA reductase activity"/>
    <property type="evidence" value="ECO:0007669"/>
    <property type="project" value="UniProtKB-EC"/>
</dbReference>
<organism evidence="5">
    <name type="scientific">Chilo suppressalis</name>
    <name type="common">Asiatic rice borer moth</name>
    <dbReference type="NCBI Taxonomy" id="168631"/>
    <lineage>
        <taxon>Eukaryota</taxon>
        <taxon>Metazoa</taxon>
        <taxon>Ecdysozoa</taxon>
        <taxon>Arthropoda</taxon>
        <taxon>Hexapoda</taxon>
        <taxon>Insecta</taxon>
        <taxon>Pterygota</taxon>
        <taxon>Neoptera</taxon>
        <taxon>Endopterygota</taxon>
        <taxon>Lepidoptera</taxon>
        <taxon>Glossata</taxon>
        <taxon>Ditrysia</taxon>
        <taxon>Pyraloidea</taxon>
        <taxon>Crambidae</taxon>
        <taxon>Crambinae</taxon>
        <taxon>Chilo</taxon>
    </lineage>
</organism>
<dbReference type="PANTHER" id="PTHR11011">
    <property type="entry name" value="MALE STERILITY PROTEIN 2-RELATED"/>
    <property type="match status" value="1"/>
</dbReference>
<accession>A0A3S2LS93</accession>
<dbReference type="PANTHER" id="PTHR11011:SF45">
    <property type="entry name" value="FATTY ACYL-COA REDUCTASE CG8306-RELATED"/>
    <property type="match status" value="1"/>
</dbReference>
<evidence type="ECO:0000256" key="2">
    <source>
        <dbReference type="ARBA" id="ARBA00022516"/>
    </source>
</evidence>